<sequence length="558" mass="61405">MNLGTKILGNILLFLVIMGVVIVVVADYKQHNLVKNLVKVMQEDGIAKKEASLRYMYELIEEGIKHYYRIQPKEEALKSTLSYLKDINDDRSIVYIVAVDREGRVLFDPVNPSTVGKIGLDLTSVDGVRYVKSFVEEANKGGGFIHYKMPKVAGGVPEPKVAYSHYDSTSGMILVTTSYYSDILKEFDVLEKQSRKEVLANSRVLMQWIGGVVAFLILVSTILMRVTVVRQLNNLVTKIHNFGQGDKDLTKRIEVNNRKDEIGQAGLGINTFVENIQAFVKSMKNNSVNNKALADQLNNVITSSHVSMKENASMINALHLQSNELSSGVLQSVQEAKGVGDKLLQTQQAIQQSNESLAAMLAHILEAAKTEEELATKVEHLSKNADSVKNILHIINDIADQTNLLALNAAIEAARAGEHGRGFAVVADEVRNLAGRTQKSLAEINSTIGLIVQEINDVSTQMNLNSKKIEELSVGSLEVQEKFKNMSADVGVVVQNTHDFIANYTQTGQSIKDMAGKLTQVENTTHKTLNDATQIANLANSLHTSTTDLDADINQFKT</sequence>
<dbReference type="GO" id="GO:0006935">
    <property type="term" value="P:chemotaxis"/>
    <property type="evidence" value="ECO:0007669"/>
    <property type="project" value="InterPro"/>
</dbReference>
<dbReference type="InterPro" id="IPR004090">
    <property type="entry name" value="Chemotax_Me-accpt_rcpt"/>
</dbReference>
<keyword evidence="4 9" id="KW-1133">Transmembrane helix</keyword>
<dbReference type="GO" id="GO:0004888">
    <property type="term" value="F:transmembrane signaling receptor activity"/>
    <property type="evidence" value="ECO:0007669"/>
    <property type="project" value="InterPro"/>
</dbReference>
<evidence type="ECO:0000256" key="2">
    <source>
        <dbReference type="ARBA" id="ARBA00022475"/>
    </source>
</evidence>
<feature type="domain" description="HAMP" evidence="11">
    <location>
        <begin position="226"/>
        <end position="281"/>
    </location>
</feature>
<dbReference type="InterPro" id="IPR003660">
    <property type="entry name" value="HAMP_dom"/>
</dbReference>
<reference evidence="13" key="2">
    <citation type="submission" date="2019-07" db="EMBL/GenBank/DDBJ databases">
        <title>Helicobacter labacensis sp. nov., Helicobacter mehlei sp. nov. and Helicobacter vulpis sp. nov., isolated from gastric mucosa of red fox (Vulpis vulpis).</title>
        <authorList>
            <person name="Papic B."/>
        </authorList>
    </citation>
    <scope>NUCLEOTIDE SEQUENCE [LARGE SCALE GENOMIC DNA]</scope>
    <source>
        <strain evidence="13">L8b</strain>
    </source>
</reference>
<keyword evidence="2" id="KW-1003">Cell membrane</keyword>
<dbReference type="RefSeq" id="WP_120947346.1">
    <property type="nucleotide sequence ID" value="NZ_QXQP01000009.1"/>
</dbReference>
<dbReference type="AlphaFoldDB" id="A0A553UX31"/>
<dbReference type="Pfam" id="PF00672">
    <property type="entry name" value="HAMP"/>
    <property type="match status" value="1"/>
</dbReference>
<comment type="subcellular location">
    <subcellularLocation>
        <location evidence="1">Cell membrane</location>
        <topology evidence="1">Multi-pass membrane protein</topology>
    </subcellularLocation>
</comment>
<dbReference type="SUPFAM" id="SSF58104">
    <property type="entry name" value="Methyl-accepting chemotaxis protein (MCP) signaling domain"/>
    <property type="match status" value="1"/>
</dbReference>
<feature type="transmembrane region" description="Helical" evidence="9">
    <location>
        <begin position="204"/>
        <end position="224"/>
    </location>
</feature>
<evidence type="ECO:0000259" key="11">
    <source>
        <dbReference type="PROSITE" id="PS50885"/>
    </source>
</evidence>
<dbReference type="SMART" id="SM00304">
    <property type="entry name" value="HAMP"/>
    <property type="match status" value="1"/>
</dbReference>
<evidence type="ECO:0000256" key="4">
    <source>
        <dbReference type="ARBA" id="ARBA00022989"/>
    </source>
</evidence>
<reference evidence="12 13" key="3">
    <citation type="submission" date="2019-07" db="EMBL/GenBank/DDBJ databases">
        <authorList>
            <person name="Papic B."/>
        </authorList>
    </citation>
    <scope>NUCLEOTIDE SEQUENCE [LARGE SCALE GENOMIC DNA]</scope>
    <source>
        <strain evidence="12 13">L8b</strain>
    </source>
</reference>
<dbReference type="Pfam" id="PF17200">
    <property type="entry name" value="sCache_2"/>
    <property type="match status" value="1"/>
</dbReference>
<evidence type="ECO:0000259" key="10">
    <source>
        <dbReference type="PROSITE" id="PS50111"/>
    </source>
</evidence>
<dbReference type="InterPro" id="IPR033480">
    <property type="entry name" value="sCache_2"/>
</dbReference>
<accession>A0A553UX31</accession>
<dbReference type="PROSITE" id="PS50885">
    <property type="entry name" value="HAMP"/>
    <property type="match status" value="1"/>
</dbReference>
<dbReference type="CDD" id="cd06225">
    <property type="entry name" value="HAMP"/>
    <property type="match status" value="1"/>
</dbReference>
<evidence type="ECO:0000256" key="9">
    <source>
        <dbReference type="SAM" id="Phobius"/>
    </source>
</evidence>
<protein>
    <submittedName>
        <fullName evidence="12">Methyl-accepting chemotaxis protein</fullName>
    </submittedName>
</protein>
<dbReference type="Gene3D" id="3.30.450.20">
    <property type="entry name" value="PAS domain"/>
    <property type="match status" value="1"/>
</dbReference>
<dbReference type="GO" id="GO:0007165">
    <property type="term" value="P:signal transduction"/>
    <property type="evidence" value="ECO:0007669"/>
    <property type="project" value="UniProtKB-KW"/>
</dbReference>
<dbReference type="SMART" id="SM01049">
    <property type="entry name" value="Cache_2"/>
    <property type="match status" value="1"/>
</dbReference>
<dbReference type="GO" id="GO:0005886">
    <property type="term" value="C:plasma membrane"/>
    <property type="evidence" value="ECO:0007669"/>
    <property type="project" value="UniProtKB-SubCell"/>
</dbReference>
<evidence type="ECO:0000313" key="13">
    <source>
        <dbReference type="Proteomes" id="UP000319322"/>
    </source>
</evidence>
<dbReference type="OrthoDB" id="9776024at2"/>
<keyword evidence="13" id="KW-1185">Reference proteome</keyword>
<organism evidence="12 13">
    <name type="scientific">Helicobacter mehlei</name>
    <dbReference type="NCBI Taxonomy" id="2316080"/>
    <lineage>
        <taxon>Bacteria</taxon>
        <taxon>Pseudomonadati</taxon>
        <taxon>Campylobacterota</taxon>
        <taxon>Epsilonproteobacteria</taxon>
        <taxon>Campylobacterales</taxon>
        <taxon>Helicobacteraceae</taxon>
        <taxon>Helicobacter</taxon>
    </lineage>
</organism>
<dbReference type="Pfam" id="PF00015">
    <property type="entry name" value="MCPsignal"/>
    <property type="match status" value="1"/>
</dbReference>
<evidence type="ECO:0000313" key="12">
    <source>
        <dbReference type="EMBL" id="TSA84759.1"/>
    </source>
</evidence>
<name>A0A553UX31_9HELI</name>
<keyword evidence="6 8" id="KW-0807">Transducer</keyword>
<dbReference type="PRINTS" id="PR00260">
    <property type="entry name" value="CHEMTRNSDUCR"/>
</dbReference>
<reference evidence="12 13" key="1">
    <citation type="submission" date="2019-07" db="EMBL/GenBank/DDBJ databases">
        <title>Helicobacter labacensis sp. nov., Helicobacter mehlei sp. nov. and Helicobacter vulpis sp. nov., isolated from gastric mucosa of red fox (Vulpis vulpis).</title>
        <authorList>
            <person name="Kusar D."/>
            <person name="Gruntar I."/>
            <person name="Pate M."/>
            <person name="Zajc U."/>
            <person name="Ocepek M."/>
        </authorList>
    </citation>
    <scope>NUCLEOTIDE SEQUENCE [LARGE SCALE GENOMIC DNA]</scope>
    <source>
        <strain evidence="12 13">L8b</strain>
    </source>
</reference>
<feature type="transmembrane region" description="Helical" evidence="9">
    <location>
        <begin position="6"/>
        <end position="26"/>
    </location>
</feature>
<evidence type="ECO:0000256" key="6">
    <source>
        <dbReference type="ARBA" id="ARBA00023224"/>
    </source>
</evidence>
<feature type="domain" description="Methyl-accepting transducer" evidence="10">
    <location>
        <begin position="286"/>
        <end position="522"/>
    </location>
</feature>
<keyword evidence="3 9" id="KW-0812">Transmembrane</keyword>
<dbReference type="InterPro" id="IPR004089">
    <property type="entry name" value="MCPsignal_dom"/>
</dbReference>
<dbReference type="Proteomes" id="UP000319322">
    <property type="component" value="Unassembled WGS sequence"/>
</dbReference>
<proteinExistence type="inferred from homology"/>
<evidence type="ECO:0000256" key="1">
    <source>
        <dbReference type="ARBA" id="ARBA00004651"/>
    </source>
</evidence>
<keyword evidence="5 9" id="KW-0472">Membrane</keyword>
<dbReference type="PANTHER" id="PTHR32089:SF114">
    <property type="entry name" value="METHYL-ACCEPTING CHEMOTAXIS PROTEIN MCPB"/>
    <property type="match status" value="1"/>
</dbReference>
<comment type="similarity">
    <text evidence="7">Belongs to the methyl-accepting chemotaxis (MCP) protein family.</text>
</comment>
<evidence type="ECO:0000256" key="7">
    <source>
        <dbReference type="ARBA" id="ARBA00029447"/>
    </source>
</evidence>
<evidence type="ECO:0000256" key="8">
    <source>
        <dbReference type="PROSITE-ProRule" id="PRU00284"/>
    </source>
</evidence>
<comment type="caution">
    <text evidence="12">The sequence shown here is derived from an EMBL/GenBank/DDBJ whole genome shotgun (WGS) entry which is preliminary data.</text>
</comment>
<dbReference type="EMBL" id="VKGC01000007">
    <property type="protein sequence ID" value="TSA84759.1"/>
    <property type="molecule type" value="Genomic_DNA"/>
</dbReference>
<dbReference type="SMART" id="SM00283">
    <property type="entry name" value="MA"/>
    <property type="match status" value="1"/>
</dbReference>
<dbReference type="Gene3D" id="1.10.287.950">
    <property type="entry name" value="Methyl-accepting chemotaxis protein"/>
    <property type="match status" value="1"/>
</dbReference>
<dbReference type="PROSITE" id="PS50111">
    <property type="entry name" value="CHEMOTAXIS_TRANSDUC_2"/>
    <property type="match status" value="1"/>
</dbReference>
<dbReference type="PANTHER" id="PTHR32089">
    <property type="entry name" value="METHYL-ACCEPTING CHEMOTAXIS PROTEIN MCPB"/>
    <property type="match status" value="1"/>
</dbReference>
<evidence type="ECO:0000256" key="5">
    <source>
        <dbReference type="ARBA" id="ARBA00023136"/>
    </source>
</evidence>
<gene>
    <name evidence="12" type="ORF">FNE76_04115</name>
</gene>
<evidence type="ECO:0000256" key="3">
    <source>
        <dbReference type="ARBA" id="ARBA00022692"/>
    </source>
</evidence>